<dbReference type="PANTHER" id="PTHR43851:SF3">
    <property type="entry name" value="COENZYME Q8"/>
    <property type="match status" value="1"/>
</dbReference>
<protein>
    <submittedName>
        <fullName evidence="6">Putative unusual protein kinase regulating ubiquinone biosynthesis (AarF/ABC1/UbiB family)</fullName>
    </submittedName>
</protein>
<dbReference type="Proteomes" id="UP000537130">
    <property type="component" value="Unassembled WGS sequence"/>
</dbReference>
<reference evidence="6 7" key="1">
    <citation type="submission" date="2020-08" db="EMBL/GenBank/DDBJ databases">
        <title>Genomic Encyclopedia of Type Strains, Phase III (KMG-III): the genomes of soil and plant-associated and newly described type strains.</title>
        <authorList>
            <person name="Whitman W."/>
        </authorList>
    </citation>
    <scope>NUCLEOTIDE SEQUENCE [LARGE SCALE GENOMIC DNA]</scope>
    <source>
        <strain evidence="6 7">CECT 8654</strain>
    </source>
</reference>
<dbReference type="InterPro" id="IPR011009">
    <property type="entry name" value="Kinase-like_dom_sf"/>
</dbReference>
<dbReference type="GO" id="GO:0005524">
    <property type="term" value="F:ATP binding"/>
    <property type="evidence" value="ECO:0007669"/>
    <property type="project" value="UniProtKB-KW"/>
</dbReference>
<dbReference type="SUPFAM" id="SSF56112">
    <property type="entry name" value="Protein kinase-like (PK-like)"/>
    <property type="match status" value="1"/>
</dbReference>
<keyword evidence="4" id="KW-0067">ATP-binding</keyword>
<sequence length="463" mass="52343">MSDDSKTPPDTLKRLKTSALSRRWQLSRASMQYGRRAMGSAIRSRLGASEESQQAARQANIDAFVQELGKLKGSIVKIGQIMATYGDYLMPPEVVTALHRLEDNTPPMHWSAIEKQLKKELGEARLADLDIETEAVAAASLGQVHRATLLSTGESVCLKIQYPGVDQTIDADFNDLIRLFKVSRVLESTRSVDEWFSDIRNLLRREVDYTNERAELEFARGHLDGDSRFIVPAVYGDYCSQRVLCMSWEEGVSIKHPDVAALPQGTRNELGEAILELFLIELYDWQRMQTDPNFGNYRVRLNGEQAQLVLLDFGAIRPLPDAFVADFQRMIHAAYRSDKVDFLDASIKLGFMKPHFPESVLENFAEIGIDILEPLRPRSDSIPESALTDGQYDWQQSQLPKRIAKRALAASISKYFALPPKEFLYVMRKLMGVYALIAALRGQFFADHLLARRVNEQKTSSPQ</sequence>
<dbReference type="GO" id="GO:0006744">
    <property type="term" value="P:ubiquinone biosynthetic process"/>
    <property type="evidence" value="ECO:0007669"/>
    <property type="project" value="TreeGrafter"/>
</dbReference>
<dbReference type="RefSeq" id="WP_183411066.1">
    <property type="nucleotide sequence ID" value="NZ_JACHWY010000003.1"/>
</dbReference>
<dbReference type="InterPro" id="IPR051409">
    <property type="entry name" value="Atypical_kinase_ADCK"/>
</dbReference>
<dbReference type="Pfam" id="PF03109">
    <property type="entry name" value="ABC1"/>
    <property type="match status" value="1"/>
</dbReference>
<dbReference type="InterPro" id="IPR034646">
    <property type="entry name" value="ADCK3_dom"/>
</dbReference>
<dbReference type="GO" id="GO:0016301">
    <property type="term" value="F:kinase activity"/>
    <property type="evidence" value="ECO:0007669"/>
    <property type="project" value="UniProtKB-KW"/>
</dbReference>
<evidence type="ECO:0000256" key="2">
    <source>
        <dbReference type="ARBA" id="ARBA00022679"/>
    </source>
</evidence>
<gene>
    <name evidence="6" type="ORF">FHR99_002548</name>
</gene>
<evidence type="ECO:0000256" key="1">
    <source>
        <dbReference type="ARBA" id="ARBA00009670"/>
    </source>
</evidence>
<evidence type="ECO:0000313" key="6">
    <source>
        <dbReference type="EMBL" id="MBB3048274.1"/>
    </source>
</evidence>
<evidence type="ECO:0000256" key="4">
    <source>
        <dbReference type="ARBA" id="ARBA00022840"/>
    </source>
</evidence>
<dbReference type="AlphaFoldDB" id="A0A7W4Z690"/>
<organism evidence="6 7">
    <name type="scientific">Litorivivens lipolytica</name>
    <dbReference type="NCBI Taxonomy" id="1524264"/>
    <lineage>
        <taxon>Bacteria</taxon>
        <taxon>Pseudomonadati</taxon>
        <taxon>Pseudomonadota</taxon>
        <taxon>Gammaproteobacteria</taxon>
        <taxon>Litorivivens</taxon>
    </lineage>
</organism>
<proteinExistence type="inferred from homology"/>
<name>A0A7W4Z690_9GAMM</name>
<keyword evidence="2" id="KW-0808">Transferase</keyword>
<evidence type="ECO:0000259" key="5">
    <source>
        <dbReference type="Pfam" id="PF03109"/>
    </source>
</evidence>
<comment type="similarity">
    <text evidence="1">Belongs to the protein kinase superfamily. ADCK protein kinase family.</text>
</comment>
<keyword evidence="3" id="KW-0547">Nucleotide-binding</keyword>
<accession>A0A7W4Z690</accession>
<feature type="domain" description="ABC1 atypical kinase-like" evidence="5">
    <location>
        <begin position="100"/>
        <end position="340"/>
    </location>
</feature>
<dbReference type="InterPro" id="IPR004147">
    <property type="entry name" value="ABC1_dom"/>
</dbReference>
<evidence type="ECO:0000313" key="7">
    <source>
        <dbReference type="Proteomes" id="UP000537130"/>
    </source>
</evidence>
<dbReference type="PANTHER" id="PTHR43851">
    <property type="match status" value="1"/>
</dbReference>
<keyword evidence="7" id="KW-1185">Reference proteome</keyword>
<keyword evidence="6" id="KW-0418">Kinase</keyword>
<keyword evidence="6" id="KW-0830">Ubiquinone</keyword>
<evidence type="ECO:0000256" key="3">
    <source>
        <dbReference type="ARBA" id="ARBA00022741"/>
    </source>
</evidence>
<dbReference type="EMBL" id="JACHWY010000003">
    <property type="protein sequence ID" value="MBB3048274.1"/>
    <property type="molecule type" value="Genomic_DNA"/>
</dbReference>
<comment type="caution">
    <text evidence="6">The sequence shown here is derived from an EMBL/GenBank/DDBJ whole genome shotgun (WGS) entry which is preliminary data.</text>
</comment>
<dbReference type="CDD" id="cd13970">
    <property type="entry name" value="ABC1_ADCK3"/>
    <property type="match status" value="1"/>
</dbReference>